<comment type="caution">
    <text evidence="1">The sequence shown here is derived from an EMBL/GenBank/DDBJ whole genome shotgun (WGS) entry which is preliminary data.</text>
</comment>
<gene>
    <name evidence="1" type="ORF">F1B92_01765</name>
</gene>
<proteinExistence type="predicted"/>
<sequence length="200" mass="23322">MFKFLISTFFVLFALKMSIFASSNIDFLKETFRAGFMMETNLPTPLIGEADRIEADILLELSQTGYKIYKDFKNYENKPLINSDEILLIMPRIDLLEKHLNSLAKTTKTLYLFIMEDDKLDGEYGDRSYETFQKKGLEKSLPKNVKLFKLKNESVTSFGTKNNYEISNIKNSLVYINQIQPMYRKNSKIYQNINSKKGKI</sequence>
<protein>
    <submittedName>
        <fullName evidence="1">Uncharacterized protein</fullName>
    </submittedName>
</protein>
<reference evidence="1 2" key="2">
    <citation type="submission" date="2020-03" db="EMBL/GenBank/DDBJ databases">
        <title>Campylobacter portucalensis sp. nov., a new species of Campylobacter isolated from the reproductive tract of bulls.</title>
        <authorList>
            <person name="Silva M.F."/>
            <person name="Pereira G."/>
            <person name="Carneiro C."/>
            <person name="Hemphill A."/>
            <person name="Mateus L."/>
            <person name="Lopes-Da-Costa L."/>
            <person name="Silva E."/>
        </authorList>
    </citation>
    <scope>NUCLEOTIDE SEQUENCE [LARGE SCALE GENOMIC DNA]</scope>
    <source>
        <strain evidence="1 2">FMV-PI01</strain>
    </source>
</reference>
<organism evidence="1 2">
    <name type="scientific">Campylobacter portucalensis</name>
    <dbReference type="NCBI Taxonomy" id="2608384"/>
    <lineage>
        <taxon>Bacteria</taxon>
        <taxon>Pseudomonadati</taxon>
        <taxon>Campylobacterota</taxon>
        <taxon>Epsilonproteobacteria</taxon>
        <taxon>Campylobacterales</taxon>
        <taxon>Campylobacteraceae</taxon>
        <taxon>Campylobacter</taxon>
    </lineage>
</organism>
<dbReference type="AlphaFoldDB" id="A0A6L5WJL6"/>
<dbReference type="RefSeq" id="WP_154570194.1">
    <property type="nucleotide sequence ID" value="NZ_VWSJ01000004.1"/>
</dbReference>
<name>A0A6L5WJL6_9BACT</name>
<accession>A0A6L5WJL6</accession>
<keyword evidence="2" id="KW-1185">Reference proteome</keyword>
<dbReference type="Proteomes" id="UP000476338">
    <property type="component" value="Unassembled WGS sequence"/>
</dbReference>
<dbReference type="EMBL" id="VWSJ01000004">
    <property type="protein sequence ID" value="MSN95931.1"/>
    <property type="molecule type" value="Genomic_DNA"/>
</dbReference>
<reference evidence="1 2" key="1">
    <citation type="submission" date="2019-09" db="EMBL/GenBank/DDBJ databases">
        <authorList>
            <person name="Silva M."/>
            <person name="Pereira G."/>
            <person name="Lopes-Da-Costa L."/>
            <person name="Silva E."/>
        </authorList>
    </citation>
    <scope>NUCLEOTIDE SEQUENCE [LARGE SCALE GENOMIC DNA]</scope>
    <source>
        <strain evidence="1 2">FMV-PI01</strain>
    </source>
</reference>
<evidence type="ECO:0000313" key="1">
    <source>
        <dbReference type="EMBL" id="MSN95931.1"/>
    </source>
</evidence>
<evidence type="ECO:0000313" key="2">
    <source>
        <dbReference type="Proteomes" id="UP000476338"/>
    </source>
</evidence>